<gene>
    <name evidence="2" type="ORF">ILUMI_12345</name>
</gene>
<accession>A0A8K0CYC4</accession>
<dbReference type="InterPro" id="IPR036397">
    <property type="entry name" value="RNaseH_sf"/>
</dbReference>
<dbReference type="GO" id="GO:0015074">
    <property type="term" value="P:DNA integration"/>
    <property type="evidence" value="ECO:0007669"/>
    <property type="project" value="InterPro"/>
</dbReference>
<name>A0A8K0CYC4_IGNLU</name>
<feature type="domain" description="Integrase catalytic" evidence="1">
    <location>
        <begin position="44"/>
        <end position="124"/>
    </location>
</feature>
<comment type="caution">
    <text evidence="2">The sequence shown here is derived from an EMBL/GenBank/DDBJ whole genome shotgun (WGS) entry which is preliminary data.</text>
</comment>
<dbReference type="InterPro" id="IPR052160">
    <property type="entry name" value="Gypsy_RT_Integrase-like"/>
</dbReference>
<organism evidence="2 3">
    <name type="scientific">Ignelater luminosus</name>
    <name type="common">Cucubano</name>
    <name type="synonym">Pyrophorus luminosus</name>
    <dbReference type="NCBI Taxonomy" id="2038154"/>
    <lineage>
        <taxon>Eukaryota</taxon>
        <taxon>Metazoa</taxon>
        <taxon>Ecdysozoa</taxon>
        <taxon>Arthropoda</taxon>
        <taxon>Hexapoda</taxon>
        <taxon>Insecta</taxon>
        <taxon>Pterygota</taxon>
        <taxon>Neoptera</taxon>
        <taxon>Endopterygota</taxon>
        <taxon>Coleoptera</taxon>
        <taxon>Polyphaga</taxon>
        <taxon>Elateriformia</taxon>
        <taxon>Elateroidea</taxon>
        <taxon>Elateridae</taxon>
        <taxon>Agrypninae</taxon>
        <taxon>Pyrophorini</taxon>
        <taxon>Ignelater</taxon>
    </lineage>
</organism>
<dbReference type="InterPro" id="IPR001584">
    <property type="entry name" value="Integrase_cat-core"/>
</dbReference>
<feature type="non-terminal residue" evidence="2">
    <location>
        <position position="124"/>
    </location>
</feature>
<dbReference type="Gene3D" id="3.30.420.10">
    <property type="entry name" value="Ribonuclease H-like superfamily/Ribonuclease H"/>
    <property type="match status" value="1"/>
</dbReference>
<dbReference type="InterPro" id="IPR012337">
    <property type="entry name" value="RNaseH-like_sf"/>
</dbReference>
<evidence type="ECO:0000313" key="3">
    <source>
        <dbReference type="Proteomes" id="UP000801492"/>
    </source>
</evidence>
<keyword evidence="3" id="KW-1185">Reference proteome</keyword>
<evidence type="ECO:0000313" key="2">
    <source>
        <dbReference type="EMBL" id="KAF2893826.1"/>
    </source>
</evidence>
<dbReference type="PROSITE" id="PS50994">
    <property type="entry name" value="INTEGRASE"/>
    <property type="match status" value="1"/>
</dbReference>
<dbReference type="GO" id="GO:0003676">
    <property type="term" value="F:nucleic acid binding"/>
    <property type="evidence" value="ECO:0007669"/>
    <property type="project" value="InterPro"/>
</dbReference>
<proteinExistence type="predicted"/>
<dbReference type="EMBL" id="VTPC01007628">
    <property type="protein sequence ID" value="KAF2893826.1"/>
    <property type="molecule type" value="Genomic_DNA"/>
</dbReference>
<dbReference type="PANTHER" id="PTHR47266">
    <property type="entry name" value="ENDONUCLEASE-RELATED"/>
    <property type="match status" value="1"/>
</dbReference>
<protein>
    <recommendedName>
        <fullName evidence="1">Integrase catalytic domain-containing protein</fullName>
    </recommendedName>
</protein>
<dbReference type="Proteomes" id="UP000801492">
    <property type="component" value="Unassembled WGS sequence"/>
</dbReference>
<dbReference type="AlphaFoldDB" id="A0A8K0CYC4"/>
<reference evidence="2" key="1">
    <citation type="submission" date="2019-08" db="EMBL/GenBank/DDBJ databases">
        <title>The genome of the North American firefly Photinus pyralis.</title>
        <authorList>
            <consortium name="Photinus pyralis genome working group"/>
            <person name="Fallon T.R."/>
            <person name="Sander Lower S.E."/>
            <person name="Weng J.-K."/>
        </authorList>
    </citation>
    <scope>NUCLEOTIDE SEQUENCE</scope>
    <source>
        <strain evidence="2">TRF0915ILg1</strain>
        <tissue evidence="2">Whole body</tissue>
    </source>
</reference>
<dbReference type="SUPFAM" id="SSF53098">
    <property type="entry name" value="Ribonuclease H-like"/>
    <property type="match status" value="1"/>
</dbReference>
<evidence type="ECO:0000259" key="1">
    <source>
        <dbReference type="PROSITE" id="PS50994"/>
    </source>
</evidence>
<dbReference type="OrthoDB" id="6719878at2759"/>
<sequence length="124" mass="13951">MQENHDSELAGHSGLSRTYKQIRETYINKTNFKPTKAPMETTSTSSTPFERLAIDIVGPFPQTINNNSFILTMQDALKKFSYAILIENCESQTIAIELSKFIRMFGIPKSNLSAQGTDKINQES</sequence>